<accession>A0ABT6X2F1</accession>
<protein>
    <recommendedName>
        <fullName evidence="4">Sn-glycerol-3-phosphate transporter</fullName>
    </recommendedName>
</protein>
<comment type="caution">
    <text evidence="2">The sequence shown here is derived from an EMBL/GenBank/DDBJ whole genome shotgun (WGS) entry which is preliminary data.</text>
</comment>
<feature type="signal peptide" evidence="1">
    <location>
        <begin position="1"/>
        <end position="24"/>
    </location>
</feature>
<evidence type="ECO:0000256" key="1">
    <source>
        <dbReference type="SAM" id="SignalP"/>
    </source>
</evidence>
<proteinExistence type="predicted"/>
<sequence length="176" mass="19304">MRHFTLALLSTAITGLMASAPALAESSERYCPSFLAVDGAPEPSHRGEFVFSPYTHHWSKSDEHKPVVLVALDEQLPGNRFCGVALFSNSFGQPSTYVYAGQQFNNLLGMPNLFVKVTAGILYGYVGKYENKVPLNHNGFSPAVIPSLGYRLNEHDSLQVKLLGTAGLMFSYGRQF</sequence>
<organism evidence="2 3">
    <name type="scientific">Limnohabitans lacus</name>
    <dbReference type="NCBI Taxonomy" id="3045173"/>
    <lineage>
        <taxon>Bacteria</taxon>
        <taxon>Pseudomonadati</taxon>
        <taxon>Pseudomonadota</taxon>
        <taxon>Betaproteobacteria</taxon>
        <taxon>Burkholderiales</taxon>
        <taxon>Comamonadaceae</taxon>
        <taxon>Limnohabitans</taxon>
    </lineage>
</organism>
<evidence type="ECO:0008006" key="4">
    <source>
        <dbReference type="Google" id="ProtNLM"/>
    </source>
</evidence>
<dbReference type="EMBL" id="JASGBH010000001">
    <property type="protein sequence ID" value="MDI9232290.1"/>
    <property type="molecule type" value="Genomic_DNA"/>
</dbReference>
<dbReference type="Proteomes" id="UP001431902">
    <property type="component" value="Unassembled WGS sequence"/>
</dbReference>
<keyword evidence="1" id="KW-0732">Signal</keyword>
<gene>
    <name evidence="2" type="ORF">QLQ16_00380</name>
</gene>
<dbReference type="RefSeq" id="WP_283222710.1">
    <property type="nucleotide sequence ID" value="NZ_JASGBH010000001.1"/>
</dbReference>
<evidence type="ECO:0000313" key="2">
    <source>
        <dbReference type="EMBL" id="MDI9232290.1"/>
    </source>
</evidence>
<keyword evidence="3" id="KW-1185">Reference proteome</keyword>
<reference evidence="2" key="1">
    <citation type="submission" date="2023-05" db="EMBL/GenBank/DDBJ databases">
        <title>Limnohabitans sp. strain HM2-2 Genome sequencing and assembly.</title>
        <authorList>
            <person name="Jung Y."/>
        </authorList>
    </citation>
    <scope>NUCLEOTIDE SEQUENCE</scope>
    <source>
        <strain evidence="2">HM2-2</strain>
    </source>
</reference>
<evidence type="ECO:0000313" key="3">
    <source>
        <dbReference type="Proteomes" id="UP001431902"/>
    </source>
</evidence>
<feature type="chain" id="PRO_5045997967" description="Sn-glycerol-3-phosphate transporter" evidence="1">
    <location>
        <begin position="25"/>
        <end position="176"/>
    </location>
</feature>
<name>A0ABT6X2F1_9BURK</name>